<gene>
    <name evidence="4" type="ORF">DSL72_008910</name>
</gene>
<name>A0A8A3PRM5_9HELO</name>
<evidence type="ECO:0000256" key="2">
    <source>
        <dbReference type="SAM" id="MobiDB-lite"/>
    </source>
</evidence>
<dbReference type="OrthoDB" id="3513418at2759"/>
<protein>
    <recommendedName>
        <fullName evidence="3">DUF7918 domain-containing protein</fullName>
    </recommendedName>
</protein>
<dbReference type="AlphaFoldDB" id="A0A8A3PRM5"/>
<feature type="region of interest" description="Disordered" evidence="2">
    <location>
        <begin position="390"/>
        <end position="452"/>
    </location>
</feature>
<sequence>MAILKTRQGEVEVRIRRHPDNTYYDEYIKVQRKEIDSDDSRERYIISEPGTTYYVEVTLKEDFNFDEYDVVQANLYFRGLEESVSMTSFGKSSISATVRKDRSQSIQYADVEVDGQKMLGARFAFKNIEVDESLSNETDIMDVHPDNLLTFSIKLDFYKRETVRLSDDKYNKALSKWEESCSKARSRSRSLPKPKLNLRSEATTEQPSARYLWDAKKVDQDSYEKRGINTAIGFVGGTKQPPAPKASIPIILPEKPNRTTTTWSRAHFSYKFEFHCRTAEFLEQTGIIKYPPPLYCYSWNILSKNERRTAFQELQDLSKTQWHKDQEEATGLPVPKVGRVEVEENPWEWRQWSRMYVDERRKAFQSLQAKKKARERGKIQSQYENMIGDIVTLGDGDDGDKPRRKSQDTVKKDAKSEKDGVRIKREDVLRNMAKSPDTRTTTSSTAINDESTDLDDDDDCVIIVSATDNPILSAAPKEDDEDPRLRDEELLEKEAALEKLKEDIAQEERVLKMKRERDALAAEIDAAKLRKRIKTE</sequence>
<reference evidence="4" key="1">
    <citation type="submission" date="2020-10" db="EMBL/GenBank/DDBJ databases">
        <title>Genome Sequence of Monilinia vaccinii-corymbosi Sheds Light on Mummy Berry Disease Infection of Blueberry and Mating Type.</title>
        <authorList>
            <person name="Yow A.G."/>
            <person name="Zhang Y."/>
            <person name="Bansal K."/>
            <person name="Eacker S.M."/>
            <person name="Sullivan S."/>
            <person name="Liachko I."/>
            <person name="Cubeta M.A."/>
            <person name="Rollins J.A."/>
            <person name="Ashrafi H."/>
        </authorList>
    </citation>
    <scope>NUCLEOTIDE SEQUENCE</scope>
    <source>
        <strain evidence="4">RL-1</strain>
    </source>
</reference>
<evidence type="ECO:0000313" key="5">
    <source>
        <dbReference type="Proteomes" id="UP000672032"/>
    </source>
</evidence>
<proteinExistence type="predicted"/>
<accession>A0A8A3PRM5</accession>
<feature type="compositionally biased region" description="Basic and acidic residues" evidence="2">
    <location>
        <begin position="399"/>
        <end position="429"/>
    </location>
</feature>
<feature type="compositionally biased region" description="Polar residues" evidence="2">
    <location>
        <begin position="438"/>
        <end position="449"/>
    </location>
</feature>
<dbReference type="InterPro" id="IPR057678">
    <property type="entry name" value="DUF7918"/>
</dbReference>
<feature type="domain" description="DUF7918" evidence="3">
    <location>
        <begin position="22"/>
        <end position="145"/>
    </location>
</feature>
<dbReference type="EMBL" id="CP063413">
    <property type="protein sequence ID" value="QSZ37810.1"/>
    <property type="molecule type" value="Genomic_DNA"/>
</dbReference>
<keyword evidence="5" id="KW-1185">Reference proteome</keyword>
<dbReference type="Pfam" id="PF25534">
    <property type="entry name" value="DUF7918"/>
    <property type="match status" value="1"/>
</dbReference>
<dbReference type="Proteomes" id="UP000672032">
    <property type="component" value="Chromosome 9"/>
</dbReference>
<feature type="coiled-coil region" evidence="1">
    <location>
        <begin position="490"/>
        <end position="530"/>
    </location>
</feature>
<organism evidence="4 5">
    <name type="scientific">Monilinia vaccinii-corymbosi</name>
    <dbReference type="NCBI Taxonomy" id="61207"/>
    <lineage>
        <taxon>Eukaryota</taxon>
        <taxon>Fungi</taxon>
        <taxon>Dikarya</taxon>
        <taxon>Ascomycota</taxon>
        <taxon>Pezizomycotina</taxon>
        <taxon>Leotiomycetes</taxon>
        <taxon>Helotiales</taxon>
        <taxon>Sclerotiniaceae</taxon>
        <taxon>Monilinia</taxon>
    </lineage>
</organism>
<keyword evidence="1" id="KW-0175">Coiled coil</keyword>
<evidence type="ECO:0000313" key="4">
    <source>
        <dbReference type="EMBL" id="QSZ37810.1"/>
    </source>
</evidence>
<evidence type="ECO:0000259" key="3">
    <source>
        <dbReference type="Pfam" id="PF25534"/>
    </source>
</evidence>
<evidence type="ECO:0000256" key="1">
    <source>
        <dbReference type="SAM" id="Coils"/>
    </source>
</evidence>